<dbReference type="VEuPathDB" id="FungiDB:A1Q1_03260"/>
<dbReference type="RefSeq" id="XP_014179015.1">
    <property type="nucleotide sequence ID" value="XM_014323540.1"/>
</dbReference>
<dbReference type="KEGG" id="tasa:A1Q1_03260"/>
<organism evidence="1 2">
    <name type="scientific">Trichosporon asahii var. asahii (strain ATCC 90039 / CBS 2479 / JCM 2466 / KCTC 7840 / NBRC 103889/ NCYC 2677 / UAMH 7654)</name>
    <name type="common">Yeast</name>
    <dbReference type="NCBI Taxonomy" id="1186058"/>
    <lineage>
        <taxon>Eukaryota</taxon>
        <taxon>Fungi</taxon>
        <taxon>Dikarya</taxon>
        <taxon>Basidiomycota</taxon>
        <taxon>Agaricomycotina</taxon>
        <taxon>Tremellomycetes</taxon>
        <taxon>Trichosporonales</taxon>
        <taxon>Trichosporonaceae</taxon>
        <taxon>Trichosporon</taxon>
    </lineage>
</organism>
<dbReference type="OrthoDB" id="10658735at2759"/>
<evidence type="ECO:0000313" key="1">
    <source>
        <dbReference type="EMBL" id="EJT47799.1"/>
    </source>
</evidence>
<dbReference type="EMBL" id="ALBS01000227">
    <property type="protein sequence ID" value="EJT47799.1"/>
    <property type="molecule type" value="Genomic_DNA"/>
</dbReference>
<protein>
    <recommendedName>
        <fullName evidence="3">F-box domain-containing protein</fullName>
    </recommendedName>
</protein>
<dbReference type="Proteomes" id="UP000002748">
    <property type="component" value="Unassembled WGS sequence"/>
</dbReference>
<evidence type="ECO:0008006" key="3">
    <source>
        <dbReference type="Google" id="ProtNLM"/>
    </source>
</evidence>
<dbReference type="GeneID" id="25986773"/>
<comment type="caution">
    <text evidence="1">The sequence shown here is derived from an EMBL/GenBank/DDBJ whole genome shotgun (WGS) entry which is preliminary data.</text>
</comment>
<accession>J6ETA1</accession>
<evidence type="ECO:0000313" key="2">
    <source>
        <dbReference type="Proteomes" id="UP000002748"/>
    </source>
</evidence>
<dbReference type="HOGENOM" id="CLU_056053_0_0_1"/>
<sequence>MPTLSYEAYPALFDSIIAEVNFATELTLRLVCKSLRDAVDRHQVHHLVLTPSGKDSTSVRGPIYRTAALRRLSPKSASHLPAALLELLQHVRVLDIRGFFPATCNLTKLKNALPNLEIVRLCTRKGAYTPYVPVGARTLVVFTSPHGSDCNPKPYANAGKDGDIMQLMQGFEAMMGGGAPRSPILPKGINPRKLPKSVRRIVVNMSGEDYAVAEMYHFVLDPPEHIEEIVIILPRVEDIGFLEPDIVEEDTFAIKIIAMDLAELMIGIPHVKYTLVGVEEALRTDEEFLTILRKQFASYQFHGVEYNKEPTFIHKPDGGLDLRMDAKDPAQHEAKIDEIMARLQLLDFYDYEDLVGEEQARHETVEYLDGTDRDTRPRGIMMNDVRRMGPAAYEE</sequence>
<proteinExistence type="predicted"/>
<name>J6ETA1_TRIAS</name>
<dbReference type="AlphaFoldDB" id="J6ETA1"/>
<gene>
    <name evidence="1" type="ORF">A1Q1_03260</name>
</gene>
<reference evidence="1 2" key="1">
    <citation type="journal article" date="2012" name="Eukaryot. Cell">
        <title>Draft genome sequence of CBS 2479, the standard type strain of Trichosporon asahii.</title>
        <authorList>
            <person name="Yang R.Y."/>
            <person name="Li H.T."/>
            <person name="Zhu H."/>
            <person name="Zhou G.P."/>
            <person name="Wang M."/>
            <person name="Wang L."/>
        </authorList>
    </citation>
    <scope>NUCLEOTIDE SEQUENCE [LARGE SCALE GENOMIC DNA]</scope>
    <source>
        <strain evidence="2">ATCC 90039 / CBS 2479 / JCM 2466 / KCTC 7840 / NCYC 2677 / UAMH 7654</strain>
    </source>
</reference>